<dbReference type="GO" id="GO:0007005">
    <property type="term" value="P:mitochondrion organization"/>
    <property type="evidence" value="ECO:0007669"/>
    <property type="project" value="TreeGrafter"/>
</dbReference>
<sequence length="341" mass="36885">MDSDPALARRVSRDTVSSLQQLDPSPIESPPPAVDANKRLGEPQDADTTAASRNNGAAGSAGQLGLSGTGRGPIFYLTRIQKYSSYAMALFTSLHVANVSLIPAVTRSVAGSETYLLMTREIYQTALTEPLLVALPAVAHVGSGVALRLWRRWQNQKRYGNAAPDSIYALHKSDAGRERSFMSLWPPLSYISMSGYVFTIFYSAHAFTNRILPLVVDGDSSNIGLAYVAHGFARHPLISWAAYIGLIAVGSSHMVWGAAKWLGQAPSTRGWFQGFDENNNRTVLDKKTKRQRRRKWLGVHGAAVALATVWAVGGLGVVARGGLTDGWIGKVYDNLFAQVGL</sequence>
<evidence type="ECO:0000313" key="5">
    <source>
        <dbReference type="Proteomes" id="UP000028045"/>
    </source>
</evidence>
<accession>A0A084AIY9</accession>
<evidence type="ECO:0000313" key="4">
    <source>
        <dbReference type="EMBL" id="KEY65268.1"/>
    </source>
</evidence>
<feature type="transmembrane region" description="Helical" evidence="2">
    <location>
        <begin position="86"/>
        <end position="110"/>
    </location>
</feature>
<feature type="transmembrane region" description="Helical" evidence="2">
    <location>
        <begin position="187"/>
        <end position="207"/>
    </location>
</feature>
<dbReference type="GO" id="GO:0055088">
    <property type="term" value="P:lipid homeostasis"/>
    <property type="evidence" value="ECO:0007669"/>
    <property type="project" value="InterPro"/>
</dbReference>
<feature type="transmembrane region" description="Helical" evidence="2">
    <location>
        <begin position="130"/>
        <end position="150"/>
    </location>
</feature>
<dbReference type="AlphaFoldDB" id="A0A084AIY9"/>
<organism evidence="4 5">
    <name type="scientific">Stachybotrys chartarum (strain CBS 109288 / IBT 7711)</name>
    <name type="common">Toxic black mold</name>
    <name type="synonym">Stilbospora chartarum</name>
    <dbReference type="NCBI Taxonomy" id="1280523"/>
    <lineage>
        <taxon>Eukaryota</taxon>
        <taxon>Fungi</taxon>
        <taxon>Dikarya</taxon>
        <taxon>Ascomycota</taxon>
        <taxon>Pezizomycotina</taxon>
        <taxon>Sordariomycetes</taxon>
        <taxon>Hypocreomycetidae</taxon>
        <taxon>Hypocreales</taxon>
        <taxon>Stachybotryaceae</taxon>
        <taxon>Stachybotrys</taxon>
    </lineage>
</organism>
<dbReference type="Proteomes" id="UP000028045">
    <property type="component" value="Unassembled WGS sequence"/>
</dbReference>
<evidence type="ECO:0000259" key="3">
    <source>
        <dbReference type="Pfam" id="PF07950"/>
    </source>
</evidence>
<dbReference type="Pfam" id="PF07950">
    <property type="entry name" value="MCP1_TM"/>
    <property type="match status" value="1"/>
</dbReference>
<evidence type="ECO:0000256" key="1">
    <source>
        <dbReference type="SAM" id="MobiDB-lite"/>
    </source>
</evidence>
<reference evidence="4 5" key="1">
    <citation type="journal article" date="2014" name="BMC Genomics">
        <title>Comparative genome sequencing reveals chemotype-specific gene clusters in the toxigenic black mold Stachybotrys.</title>
        <authorList>
            <person name="Semeiks J."/>
            <person name="Borek D."/>
            <person name="Otwinowski Z."/>
            <person name="Grishin N.V."/>
        </authorList>
    </citation>
    <scope>NUCLEOTIDE SEQUENCE [LARGE SCALE GENOMIC DNA]</scope>
    <source>
        <strain evidence="5">CBS 109288 / IBT 7711</strain>
    </source>
</reference>
<dbReference type="EMBL" id="KL648706">
    <property type="protein sequence ID" value="KEY65268.1"/>
    <property type="molecule type" value="Genomic_DNA"/>
</dbReference>
<protein>
    <recommendedName>
        <fullName evidence="3">Mitochondrial adapter protein MCP1 transmembrane domain-containing protein</fullName>
    </recommendedName>
</protein>
<feature type="region of interest" description="Disordered" evidence="1">
    <location>
        <begin position="1"/>
        <end position="64"/>
    </location>
</feature>
<feature type="transmembrane region" description="Helical" evidence="2">
    <location>
        <begin position="296"/>
        <end position="319"/>
    </location>
</feature>
<dbReference type="GO" id="GO:0005741">
    <property type="term" value="C:mitochondrial outer membrane"/>
    <property type="evidence" value="ECO:0007669"/>
    <property type="project" value="TreeGrafter"/>
</dbReference>
<feature type="domain" description="Mitochondrial adapter protein MCP1 transmembrane" evidence="3">
    <location>
        <begin position="201"/>
        <end position="322"/>
    </location>
</feature>
<feature type="transmembrane region" description="Helical" evidence="2">
    <location>
        <begin position="237"/>
        <end position="259"/>
    </location>
</feature>
<dbReference type="InterPro" id="IPR039960">
    <property type="entry name" value="MCP1"/>
</dbReference>
<proteinExistence type="predicted"/>
<dbReference type="PANTHER" id="PTHR38409:SF1">
    <property type="entry name" value="MITOCHONDRIAL ADAPTER PROTEIN MCP1"/>
    <property type="match status" value="1"/>
</dbReference>
<feature type="compositionally biased region" description="Low complexity" evidence="1">
    <location>
        <begin position="50"/>
        <end position="64"/>
    </location>
</feature>
<name>A0A084AIY9_STACB</name>
<evidence type="ECO:0000256" key="2">
    <source>
        <dbReference type="SAM" id="Phobius"/>
    </source>
</evidence>
<keyword evidence="2" id="KW-1133">Transmembrane helix</keyword>
<dbReference type="PANTHER" id="PTHR38409">
    <property type="entry name" value="MDM10-COMPLEMENTING PROTEIN 1"/>
    <property type="match status" value="1"/>
</dbReference>
<feature type="compositionally biased region" description="Polar residues" evidence="1">
    <location>
        <begin position="14"/>
        <end position="23"/>
    </location>
</feature>
<keyword evidence="5" id="KW-1185">Reference proteome</keyword>
<keyword evidence="2" id="KW-0812">Transmembrane</keyword>
<keyword evidence="2" id="KW-0472">Membrane</keyword>
<dbReference type="InterPro" id="IPR012472">
    <property type="entry name" value="MCP1_TM"/>
</dbReference>
<dbReference type="OrthoDB" id="10259513at2759"/>
<dbReference type="HOGENOM" id="CLU_060790_0_0_1"/>
<gene>
    <name evidence="4" type="ORF">S7711_01786</name>
</gene>